<dbReference type="RefSeq" id="WP_332291059.1">
    <property type="nucleotide sequence ID" value="NZ_JAZIBG010000036.1"/>
</dbReference>
<feature type="region of interest" description="Disordered" evidence="4">
    <location>
        <begin position="1"/>
        <end position="21"/>
    </location>
</feature>
<dbReference type="Gene3D" id="3.90.550.10">
    <property type="entry name" value="Spore Coat Polysaccharide Biosynthesis Protein SpsA, Chain A"/>
    <property type="match status" value="1"/>
</dbReference>
<dbReference type="Proteomes" id="UP001336250">
    <property type="component" value="Unassembled WGS sequence"/>
</dbReference>
<dbReference type="GO" id="GO:0016757">
    <property type="term" value="F:glycosyltransferase activity"/>
    <property type="evidence" value="ECO:0007669"/>
    <property type="project" value="UniProtKB-KW"/>
</dbReference>
<keyword evidence="2 7" id="KW-0328">Glycosyltransferase</keyword>
<accession>A0AAW9QJF5</accession>
<dbReference type="Pfam" id="PF00535">
    <property type="entry name" value="Glycos_transf_2"/>
    <property type="match status" value="1"/>
</dbReference>
<dbReference type="CDD" id="cd00761">
    <property type="entry name" value="Glyco_tranf_GTA_type"/>
    <property type="match status" value="1"/>
</dbReference>
<feature type="domain" description="Glycosyltransferase 2-like" evidence="6">
    <location>
        <begin position="22"/>
        <end position="152"/>
    </location>
</feature>
<gene>
    <name evidence="7" type="ORF">V4F39_17680</name>
</gene>
<evidence type="ECO:0000313" key="7">
    <source>
        <dbReference type="EMBL" id="MEF7615749.1"/>
    </source>
</evidence>
<keyword evidence="5" id="KW-1133">Transmembrane helix</keyword>
<keyword evidence="8" id="KW-1185">Reference proteome</keyword>
<keyword evidence="5" id="KW-0812">Transmembrane</keyword>
<evidence type="ECO:0000256" key="4">
    <source>
        <dbReference type="SAM" id="MobiDB-lite"/>
    </source>
</evidence>
<dbReference type="SUPFAM" id="SSF53448">
    <property type="entry name" value="Nucleotide-diphospho-sugar transferases"/>
    <property type="match status" value="1"/>
</dbReference>
<evidence type="ECO:0000313" key="8">
    <source>
        <dbReference type="Proteomes" id="UP001336250"/>
    </source>
</evidence>
<dbReference type="PANTHER" id="PTHR43179">
    <property type="entry name" value="RHAMNOSYLTRANSFERASE WBBL"/>
    <property type="match status" value="1"/>
</dbReference>
<name>A0AAW9QJF5_9BURK</name>
<keyword evidence="3 7" id="KW-0808">Transferase</keyword>
<dbReference type="PANTHER" id="PTHR43179:SF12">
    <property type="entry name" value="GALACTOFURANOSYLTRANSFERASE GLFT2"/>
    <property type="match status" value="1"/>
</dbReference>
<dbReference type="InterPro" id="IPR001173">
    <property type="entry name" value="Glyco_trans_2-like"/>
</dbReference>
<dbReference type="InterPro" id="IPR029044">
    <property type="entry name" value="Nucleotide-diphossugar_trans"/>
</dbReference>
<organism evidence="7 8">
    <name type="scientific">Aquincola agrisoli</name>
    <dbReference type="NCBI Taxonomy" id="3119538"/>
    <lineage>
        <taxon>Bacteria</taxon>
        <taxon>Pseudomonadati</taxon>
        <taxon>Pseudomonadota</taxon>
        <taxon>Betaproteobacteria</taxon>
        <taxon>Burkholderiales</taxon>
        <taxon>Sphaerotilaceae</taxon>
        <taxon>Aquincola</taxon>
    </lineage>
</organism>
<evidence type="ECO:0000256" key="3">
    <source>
        <dbReference type="ARBA" id="ARBA00022679"/>
    </source>
</evidence>
<feature type="transmembrane region" description="Helical" evidence="5">
    <location>
        <begin position="256"/>
        <end position="273"/>
    </location>
</feature>
<feature type="transmembrane region" description="Helical" evidence="5">
    <location>
        <begin position="309"/>
        <end position="329"/>
    </location>
</feature>
<dbReference type="EC" id="2.4.-.-" evidence="7"/>
<reference evidence="7 8" key="1">
    <citation type="submission" date="2024-02" db="EMBL/GenBank/DDBJ databases">
        <title>Genome sequence of Aquincola sp. MAHUQ-54.</title>
        <authorList>
            <person name="Huq M.A."/>
        </authorList>
    </citation>
    <scope>NUCLEOTIDE SEQUENCE [LARGE SCALE GENOMIC DNA]</scope>
    <source>
        <strain evidence="7 8">MAHUQ-54</strain>
    </source>
</reference>
<comment type="caution">
    <text evidence="7">The sequence shown here is derived from an EMBL/GenBank/DDBJ whole genome shotgun (WGS) entry which is preliminary data.</text>
</comment>
<proteinExistence type="inferred from homology"/>
<sequence>MKREDPDRGAGGGGGQSRPQVSVVVATRGRPALLRRCLEALVRQRLAGGRYEVLVVDDGPDDATRRTVEAFAAAAGAPALRYLRNTAAPGPAGARNVGWRASTAPLIAFTDDDTVPDAGWLHHGCAAMAGGAAAASGRVRVPLEGTPTDHARMTQGLETAEFVTANAFVRRDVLARIGGFDERFRRAWREDSDLHFAILSLGGEVVRAEQAVVLHPVRPVRWGVSLGQQANVVFDGLLYKKHRALFRQKVRRQPPWLYIAIVGLAAAAAAALAGGAPRVAAGCAAGALAGIGRFAAVRLRGTSHAPSHVGEMLCTSALIPFLALGWRVVGAWRFKVLYP</sequence>
<feature type="transmembrane region" description="Helical" evidence="5">
    <location>
        <begin position="279"/>
        <end position="297"/>
    </location>
</feature>
<keyword evidence="5" id="KW-0472">Membrane</keyword>
<evidence type="ECO:0000256" key="1">
    <source>
        <dbReference type="ARBA" id="ARBA00006739"/>
    </source>
</evidence>
<dbReference type="AlphaFoldDB" id="A0AAW9QJF5"/>
<evidence type="ECO:0000256" key="5">
    <source>
        <dbReference type="SAM" id="Phobius"/>
    </source>
</evidence>
<comment type="similarity">
    <text evidence="1">Belongs to the glycosyltransferase 2 family.</text>
</comment>
<evidence type="ECO:0000256" key="2">
    <source>
        <dbReference type="ARBA" id="ARBA00022676"/>
    </source>
</evidence>
<dbReference type="EMBL" id="JAZIBG010000036">
    <property type="protein sequence ID" value="MEF7615749.1"/>
    <property type="molecule type" value="Genomic_DNA"/>
</dbReference>
<evidence type="ECO:0000259" key="6">
    <source>
        <dbReference type="Pfam" id="PF00535"/>
    </source>
</evidence>
<protein>
    <submittedName>
        <fullName evidence="7">Glycosyltransferase family A protein</fullName>
        <ecNumber evidence="7">2.4.-.-</ecNumber>
    </submittedName>
</protein>